<dbReference type="Proteomes" id="UP000442694">
    <property type="component" value="Unassembled WGS sequence"/>
</dbReference>
<evidence type="ECO:0000256" key="7">
    <source>
        <dbReference type="ARBA" id="ARBA00048493"/>
    </source>
</evidence>
<keyword evidence="4" id="KW-0548">Nucleotidyltransferase</keyword>
<dbReference type="InterPro" id="IPR050065">
    <property type="entry name" value="GlmU-like"/>
</dbReference>
<evidence type="ECO:0000313" key="11">
    <source>
        <dbReference type="Proteomes" id="UP000442694"/>
    </source>
</evidence>
<dbReference type="InterPro" id="IPR025877">
    <property type="entry name" value="MobA-like_NTP_Trfase"/>
</dbReference>
<evidence type="ECO:0000256" key="1">
    <source>
        <dbReference type="ARBA" id="ARBA00007707"/>
    </source>
</evidence>
<evidence type="ECO:0000256" key="2">
    <source>
        <dbReference type="ARBA" id="ARBA00007947"/>
    </source>
</evidence>
<dbReference type="CDD" id="cd02540">
    <property type="entry name" value="GT2_GlmU_N_bac"/>
    <property type="match status" value="1"/>
</dbReference>
<organism evidence="10 11">
    <name type="scientific">Fluviispira multicolorata</name>
    <dbReference type="NCBI Taxonomy" id="2654512"/>
    <lineage>
        <taxon>Bacteria</taxon>
        <taxon>Pseudomonadati</taxon>
        <taxon>Bdellovibrionota</taxon>
        <taxon>Oligoflexia</taxon>
        <taxon>Silvanigrellales</taxon>
        <taxon>Silvanigrellaceae</taxon>
        <taxon>Fluviispira</taxon>
    </lineage>
</organism>
<keyword evidence="11" id="KW-1185">Reference proteome</keyword>
<dbReference type="InterPro" id="IPR029044">
    <property type="entry name" value="Nucleotide-diphossugar_trans"/>
</dbReference>
<dbReference type="GO" id="GO:0019134">
    <property type="term" value="F:glucosamine-1-phosphate N-acetyltransferase activity"/>
    <property type="evidence" value="ECO:0007669"/>
    <property type="project" value="UniProtKB-EC"/>
</dbReference>
<dbReference type="AlphaFoldDB" id="A0A833JF74"/>
<comment type="catalytic activity">
    <reaction evidence="6">
        <text>alpha-D-glucosamine 1-phosphate + acetyl-CoA = N-acetyl-alpha-D-glucosamine 1-phosphate + CoA + H(+)</text>
        <dbReference type="Rhea" id="RHEA:13725"/>
        <dbReference type="ChEBI" id="CHEBI:15378"/>
        <dbReference type="ChEBI" id="CHEBI:57287"/>
        <dbReference type="ChEBI" id="CHEBI:57288"/>
        <dbReference type="ChEBI" id="CHEBI:57776"/>
        <dbReference type="ChEBI" id="CHEBI:58516"/>
        <dbReference type="EC" id="2.3.1.157"/>
    </reaction>
</comment>
<keyword evidence="3 10" id="KW-0808">Transferase</keyword>
<evidence type="ECO:0000256" key="6">
    <source>
        <dbReference type="ARBA" id="ARBA00048247"/>
    </source>
</evidence>
<comment type="caution">
    <text evidence="10">The sequence shown here is derived from an EMBL/GenBank/DDBJ whole genome shotgun (WGS) entry which is preliminary data.</text>
</comment>
<dbReference type="Pfam" id="PF12804">
    <property type="entry name" value="NTP_transf_3"/>
    <property type="match status" value="1"/>
</dbReference>
<protein>
    <submittedName>
        <fullName evidence="10">NTP transferase domain-containing protein</fullName>
    </submittedName>
</protein>
<evidence type="ECO:0000256" key="4">
    <source>
        <dbReference type="ARBA" id="ARBA00022695"/>
    </source>
</evidence>
<feature type="domain" description="MobA-like NTP transferase" evidence="9">
    <location>
        <begin position="28"/>
        <end position="170"/>
    </location>
</feature>
<comment type="similarity">
    <text evidence="1">In the C-terminal section; belongs to the transferase hexapeptide repeat family.</text>
</comment>
<reference evidence="10 11" key="1">
    <citation type="submission" date="2019-10" db="EMBL/GenBank/DDBJ databases">
        <title>New genus of Silvanigrellaceae.</title>
        <authorList>
            <person name="Pitt A."/>
            <person name="Hahn M.W."/>
        </authorList>
    </citation>
    <scope>NUCLEOTIDE SEQUENCE [LARGE SCALE GENOMIC DNA]</scope>
    <source>
        <strain evidence="10 11">33A1-SZDP</strain>
    </source>
</reference>
<accession>A0A833JF74</accession>
<evidence type="ECO:0000313" key="10">
    <source>
        <dbReference type="EMBL" id="KAB8030895.1"/>
    </source>
</evidence>
<comment type="function">
    <text evidence="8">Catalyzes the last two sequential reactions in the de novo biosynthetic pathway for UDP-N-acetylglucosamine (UDP-GlcNAc). The C-terminal domain catalyzes the transfer of acetyl group from acetyl coenzyme A to glucosamine-1-phosphate (GlcN-1-P) to produce N-acetylglucosamine-1-phosphate (GlcNAc-1-P), which is converted into UDP-GlcNAc by the transfer of uridine 5-monophosphate (from uridine 5-triphosphate), a reaction catalyzed by the N-terminal domain.</text>
</comment>
<dbReference type="PANTHER" id="PTHR43584">
    <property type="entry name" value="NUCLEOTIDYL TRANSFERASE"/>
    <property type="match status" value="1"/>
</dbReference>
<sequence length="285" mass="31944">MNCLSLNLFNLENYSVEAPSQFKGLAIGVVLAAGMGKRMNSHLPKVAHLLFGKPLVIWAIESLIKADVKKLVVVISPAQKIVEQIIAERSFQENIQIKFAYQENPLGTGHAARCGVEVARHSFSKEIDENLNAKILIAYGDTPAVEGETFRDFLNYHSAQNHSFTVLAFLAKNPFGYGRILTDKNNNFLAIHEEKDCNDEEKKINLCNSGFLCANFSDIENILPQLKNDNSAKEFYLTDAPFISRSSGKKVGYMIGEDESEFLGINSQEQLAEMEIRFQKKYNTK</sequence>
<proteinExistence type="inferred from homology"/>
<dbReference type="EMBL" id="WFLN01000006">
    <property type="protein sequence ID" value="KAB8030895.1"/>
    <property type="molecule type" value="Genomic_DNA"/>
</dbReference>
<comment type="catalytic activity">
    <reaction evidence="7">
        <text>N-acetyl-alpha-D-glucosamine 1-phosphate + UTP + H(+) = UDP-N-acetyl-alpha-D-glucosamine + diphosphate</text>
        <dbReference type="Rhea" id="RHEA:13509"/>
        <dbReference type="ChEBI" id="CHEBI:15378"/>
        <dbReference type="ChEBI" id="CHEBI:33019"/>
        <dbReference type="ChEBI" id="CHEBI:46398"/>
        <dbReference type="ChEBI" id="CHEBI:57705"/>
        <dbReference type="ChEBI" id="CHEBI:57776"/>
        <dbReference type="EC" id="2.7.7.23"/>
    </reaction>
</comment>
<dbReference type="SUPFAM" id="SSF53448">
    <property type="entry name" value="Nucleotide-diphospho-sugar transferases"/>
    <property type="match status" value="1"/>
</dbReference>
<keyword evidence="5" id="KW-0012">Acyltransferase</keyword>
<evidence type="ECO:0000256" key="3">
    <source>
        <dbReference type="ARBA" id="ARBA00022679"/>
    </source>
</evidence>
<dbReference type="Gene3D" id="3.90.550.10">
    <property type="entry name" value="Spore Coat Polysaccharide Biosynthesis Protein SpsA, Chain A"/>
    <property type="match status" value="1"/>
</dbReference>
<evidence type="ECO:0000259" key="9">
    <source>
        <dbReference type="Pfam" id="PF12804"/>
    </source>
</evidence>
<dbReference type="PANTHER" id="PTHR43584:SF3">
    <property type="entry name" value="BIFUNCTIONAL PROTEIN GLMU"/>
    <property type="match status" value="1"/>
</dbReference>
<name>A0A833JF74_9BACT</name>
<gene>
    <name evidence="10" type="ORF">GCL57_07935</name>
</gene>
<evidence type="ECO:0000256" key="8">
    <source>
        <dbReference type="ARBA" id="ARBA00049628"/>
    </source>
</evidence>
<evidence type="ECO:0000256" key="5">
    <source>
        <dbReference type="ARBA" id="ARBA00023315"/>
    </source>
</evidence>
<dbReference type="GO" id="GO:0003977">
    <property type="term" value="F:UDP-N-acetylglucosamine diphosphorylase activity"/>
    <property type="evidence" value="ECO:0007669"/>
    <property type="project" value="UniProtKB-EC"/>
</dbReference>
<comment type="similarity">
    <text evidence="2">In the N-terminal section; belongs to the N-acetylglucosamine-1-phosphate uridyltransferase family.</text>
</comment>